<dbReference type="Proteomes" id="UP000242951">
    <property type="component" value="Unassembled WGS sequence"/>
</dbReference>
<keyword evidence="3" id="KW-1185">Reference proteome</keyword>
<feature type="transmembrane region" description="Helical" evidence="1">
    <location>
        <begin position="50"/>
        <end position="72"/>
    </location>
</feature>
<evidence type="ECO:0000256" key="1">
    <source>
        <dbReference type="SAM" id="Phobius"/>
    </source>
</evidence>
<sequence length="105" mass="11350">MRQAHSGIATALGQAQFDHPPIRFTARAAQKPLPFFFQPIVPQKMTSWKLALYLIVFLLPGGSFAILGMGWYENRRQRMAAAKVSSASKPALLPAHCACPGNGGA</sequence>
<gene>
    <name evidence="2" type="ORF">BPMI_04035</name>
</gene>
<accession>A0ABR5HNI1</accession>
<comment type="caution">
    <text evidence="2">The sequence shown here is derived from an EMBL/GenBank/DDBJ whole genome shotgun (WGS) entry which is preliminary data.</text>
</comment>
<keyword evidence="1" id="KW-1133">Transmembrane helix</keyword>
<evidence type="ECO:0000313" key="3">
    <source>
        <dbReference type="Proteomes" id="UP000242951"/>
    </source>
</evidence>
<evidence type="ECO:0000313" key="2">
    <source>
        <dbReference type="EMBL" id="KMQ80951.1"/>
    </source>
</evidence>
<proteinExistence type="predicted"/>
<keyword evidence="1" id="KW-0812">Transmembrane</keyword>
<dbReference type="EMBL" id="LELG01000024">
    <property type="protein sequence ID" value="KMQ80951.1"/>
    <property type="molecule type" value="Genomic_DNA"/>
</dbReference>
<organism evidence="2 3">
    <name type="scientific">Candidatus Burkholderia pumila</name>
    <dbReference type="NCBI Taxonomy" id="1090375"/>
    <lineage>
        <taxon>Bacteria</taxon>
        <taxon>Pseudomonadati</taxon>
        <taxon>Pseudomonadota</taxon>
        <taxon>Betaproteobacteria</taxon>
        <taxon>Burkholderiales</taxon>
        <taxon>Burkholderiaceae</taxon>
        <taxon>Burkholderia</taxon>
    </lineage>
</organism>
<keyword evidence="1" id="KW-0472">Membrane</keyword>
<name>A0ABR5HNI1_9BURK</name>
<reference evidence="2 3" key="1">
    <citation type="submission" date="2015-06" db="EMBL/GenBank/DDBJ databases">
        <title>Comparative genomics of Burkholderia leaf nodule symbionts.</title>
        <authorList>
            <person name="Carlier A."/>
            <person name="Eberl L."/>
            <person name="Pinto-Carbo M."/>
        </authorList>
    </citation>
    <scope>NUCLEOTIDE SEQUENCE [LARGE SCALE GENOMIC DNA]</scope>
    <source>
        <strain evidence="2 3">UZHbot3</strain>
    </source>
</reference>
<protein>
    <submittedName>
        <fullName evidence="2">Uncharacterized protein</fullName>
    </submittedName>
</protein>